<feature type="signal peptide" evidence="8">
    <location>
        <begin position="1"/>
        <end position="16"/>
    </location>
</feature>
<reference evidence="11 12" key="1">
    <citation type="submission" date="2020-08" db="EMBL/GenBank/DDBJ databases">
        <authorList>
            <person name="Koutsovoulos G."/>
            <person name="Danchin GJ E."/>
        </authorList>
    </citation>
    <scope>NUCLEOTIDE SEQUENCE [LARGE SCALE GENOMIC DNA]</scope>
</reference>
<protein>
    <recommendedName>
        <fullName evidence="7">Cathepsin L-like</fullName>
    </recommendedName>
</protein>
<dbReference type="InterPro" id="IPR013201">
    <property type="entry name" value="Prot_inhib_I29"/>
</dbReference>
<gene>
    <name evidence="11" type="ORF">MENT_LOCUS7454</name>
</gene>
<accession>A0A6V7U3H8</accession>
<dbReference type="PROSITE" id="PS00640">
    <property type="entry name" value="THIOL_PROTEASE_ASN"/>
    <property type="match status" value="1"/>
</dbReference>
<evidence type="ECO:0000256" key="5">
    <source>
        <dbReference type="ARBA" id="ARBA00023145"/>
    </source>
</evidence>
<keyword evidence="3" id="KW-0378">Hydrolase</keyword>
<dbReference type="InterPro" id="IPR000169">
    <property type="entry name" value="Pept_cys_AS"/>
</dbReference>
<dbReference type="Gene3D" id="3.90.70.10">
    <property type="entry name" value="Cysteine proteinases"/>
    <property type="match status" value="1"/>
</dbReference>
<dbReference type="PANTHER" id="PTHR12411">
    <property type="entry name" value="CYSTEINE PROTEASE FAMILY C1-RELATED"/>
    <property type="match status" value="1"/>
</dbReference>
<dbReference type="GO" id="GO:0008234">
    <property type="term" value="F:cysteine-type peptidase activity"/>
    <property type="evidence" value="ECO:0007669"/>
    <property type="project" value="UniProtKB-KW"/>
</dbReference>
<evidence type="ECO:0000256" key="3">
    <source>
        <dbReference type="ARBA" id="ARBA00022801"/>
    </source>
</evidence>
<dbReference type="InterPro" id="IPR000668">
    <property type="entry name" value="Peptidase_C1A_C"/>
</dbReference>
<feature type="domain" description="Cathepsin propeptide inhibitor" evidence="10">
    <location>
        <begin position="71"/>
        <end position="131"/>
    </location>
</feature>
<dbReference type="PRINTS" id="PR00705">
    <property type="entry name" value="PAPAIN"/>
</dbReference>
<evidence type="ECO:0000256" key="7">
    <source>
        <dbReference type="ARBA" id="ARBA00069138"/>
    </source>
</evidence>
<evidence type="ECO:0000256" key="4">
    <source>
        <dbReference type="ARBA" id="ARBA00022807"/>
    </source>
</evidence>
<dbReference type="Pfam" id="PF00112">
    <property type="entry name" value="Peptidase_C1"/>
    <property type="match status" value="1"/>
</dbReference>
<dbReference type="SMART" id="SM00645">
    <property type="entry name" value="Pept_C1"/>
    <property type="match status" value="1"/>
</dbReference>
<dbReference type="InterPro" id="IPR038765">
    <property type="entry name" value="Papain-like_cys_pep_sf"/>
</dbReference>
<dbReference type="FunFam" id="3.90.70.10:FF:000006">
    <property type="entry name" value="Cathepsin S"/>
    <property type="match status" value="1"/>
</dbReference>
<dbReference type="PROSITE" id="PS00639">
    <property type="entry name" value="THIOL_PROTEASE_HIS"/>
    <property type="match status" value="1"/>
</dbReference>
<evidence type="ECO:0000259" key="9">
    <source>
        <dbReference type="SMART" id="SM00645"/>
    </source>
</evidence>
<evidence type="ECO:0000313" key="11">
    <source>
        <dbReference type="EMBL" id="CAD2143132.1"/>
    </source>
</evidence>
<evidence type="ECO:0000256" key="6">
    <source>
        <dbReference type="ARBA" id="ARBA00023157"/>
    </source>
</evidence>
<evidence type="ECO:0000313" key="12">
    <source>
        <dbReference type="Proteomes" id="UP000580250"/>
    </source>
</evidence>
<keyword evidence="8" id="KW-0732">Signal</keyword>
<keyword evidence="4" id="KW-0788">Thiol protease</keyword>
<organism evidence="11 12">
    <name type="scientific">Meloidogyne enterolobii</name>
    <name type="common">Root-knot nematode worm</name>
    <name type="synonym">Meloidogyne mayaguensis</name>
    <dbReference type="NCBI Taxonomy" id="390850"/>
    <lineage>
        <taxon>Eukaryota</taxon>
        <taxon>Metazoa</taxon>
        <taxon>Ecdysozoa</taxon>
        <taxon>Nematoda</taxon>
        <taxon>Chromadorea</taxon>
        <taxon>Rhabditida</taxon>
        <taxon>Tylenchina</taxon>
        <taxon>Tylenchomorpha</taxon>
        <taxon>Tylenchoidea</taxon>
        <taxon>Meloidogynidae</taxon>
        <taxon>Meloidogyninae</taxon>
        <taxon>Meloidogyne</taxon>
    </lineage>
</organism>
<dbReference type="OrthoDB" id="10253408at2759"/>
<keyword evidence="5" id="KW-0865">Zymogen</keyword>
<evidence type="ECO:0000259" key="10">
    <source>
        <dbReference type="SMART" id="SM00848"/>
    </source>
</evidence>
<comment type="similarity">
    <text evidence="1">Belongs to the peptidase C1 family.</text>
</comment>
<dbReference type="Pfam" id="PF08246">
    <property type="entry name" value="Inhibitor_I29"/>
    <property type="match status" value="1"/>
</dbReference>
<feature type="chain" id="PRO_5028256890" description="Cathepsin L-like" evidence="8">
    <location>
        <begin position="17"/>
        <end position="383"/>
    </location>
</feature>
<dbReference type="InterPro" id="IPR039417">
    <property type="entry name" value="Peptidase_C1A_papain-like"/>
</dbReference>
<keyword evidence="6" id="KW-1015">Disulfide bond</keyword>
<sequence>MIKLFIILFLCTLCLSSYGMKWRSIRSLHSSFSSSSESNDLEEIRNEQIRGNENENEYELRQLIERGFADWQTYKEKHGKSYPNQDEDNERMLAYLSAKQFIEKHQRDYTEGRVSFQVGENHMADLPFNQYRKLNGFKRPLGDAVTRKNASSTFLPPLNMYAVPESVDWRDKGLVTSVKNQGMCGSCWAFSATGALEGQHSRKLGTLVSLSEQNLIDCTKGEPYGNMGCNGGLMDNAFQYIEDNKGVDTETSYPYKAKNGKKCLFKRSNVGATDTGYVDLPSGDEDKLKIAVATQGPISVAIDAGHRSFQLYTHGVYDEEACSPDNLDHGVLVVGYGTDDIHGDYWLVKNSWGEHWGENGYIRMSRNKDNQCGIASKASYPLV</sequence>
<proteinExistence type="inferred from homology"/>
<evidence type="ECO:0000256" key="1">
    <source>
        <dbReference type="ARBA" id="ARBA00008455"/>
    </source>
</evidence>
<dbReference type="AlphaFoldDB" id="A0A6V7U3H8"/>
<dbReference type="InterPro" id="IPR013128">
    <property type="entry name" value="Peptidase_C1A"/>
</dbReference>
<feature type="domain" description="Peptidase C1A papain C-terminal" evidence="9">
    <location>
        <begin position="163"/>
        <end position="382"/>
    </location>
</feature>
<dbReference type="CDD" id="cd02248">
    <property type="entry name" value="Peptidase_C1A"/>
    <property type="match status" value="1"/>
</dbReference>
<keyword evidence="2" id="KW-0645">Protease</keyword>
<dbReference type="EMBL" id="CAJEWN010000031">
    <property type="protein sequence ID" value="CAD2143132.1"/>
    <property type="molecule type" value="Genomic_DNA"/>
</dbReference>
<comment type="caution">
    <text evidence="11">The sequence shown here is derived from an EMBL/GenBank/DDBJ whole genome shotgun (WGS) entry which is preliminary data.</text>
</comment>
<dbReference type="SMART" id="SM00848">
    <property type="entry name" value="Inhibitor_I29"/>
    <property type="match status" value="1"/>
</dbReference>
<dbReference type="SUPFAM" id="SSF54001">
    <property type="entry name" value="Cysteine proteinases"/>
    <property type="match status" value="1"/>
</dbReference>
<dbReference type="InterPro" id="IPR025661">
    <property type="entry name" value="Pept_asp_AS"/>
</dbReference>
<name>A0A6V7U3H8_MELEN</name>
<dbReference type="GO" id="GO:0006508">
    <property type="term" value="P:proteolysis"/>
    <property type="evidence" value="ECO:0007669"/>
    <property type="project" value="UniProtKB-KW"/>
</dbReference>
<dbReference type="InterPro" id="IPR025660">
    <property type="entry name" value="Pept_his_AS"/>
</dbReference>
<dbReference type="Proteomes" id="UP000580250">
    <property type="component" value="Unassembled WGS sequence"/>
</dbReference>
<evidence type="ECO:0000256" key="8">
    <source>
        <dbReference type="SAM" id="SignalP"/>
    </source>
</evidence>
<dbReference type="PROSITE" id="PS00139">
    <property type="entry name" value="THIOL_PROTEASE_CYS"/>
    <property type="match status" value="1"/>
</dbReference>
<evidence type="ECO:0000256" key="2">
    <source>
        <dbReference type="ARBA" id="ARBA00022670"/>
    </source>
</evidence>